<proteinExistence type="predicted"/>
<dbReference type="InterPro" id="IPR038763">
    <property type="entry name" value="DHH_sf"/>
</dbReference>
<dbReference type="PANTHER" id="PTHR30255">
    <property type="entry name" value="SINGLE-STRANDED-DNA-SPECIFIC EXONUCLEASE RECJ"/>
    <property type="match status" value="1"/>
</dbReference>
<dbReference type="GO" id="GO:0003676">
    <property type="term" value="F:nucleic acid binding"/>
    <property type="evidence" value="ECO:0007669"/>
    <property type="project" value="InterPro"/>
</dbReference>
<evidence type="ECO:0000259" key="2">
    <source>
        <dbReference type="Pfam" id="PF02272"/>
    </source>
</evidence>
<dbReference type="EMBL" id="JADING010000043">
    <property type="protein sequence ID" value="MBO8414129.1"/>
    <property type="molecule type" value="Genomic_DNA"/>
</dbReference>
<accession>A0A9D9GRQ0</accession>
<dbReference type="Gene3D" id="3.10.310.30">
    <property type="match status" value="1"/>
</dbReference>
<dbReference type="PANTHER" id="PTHR30255:SF2">
    <property type="entry name" value="SINGLE-STRANDED-DNA-SPECIFIC EXONUCLEASE RECJ"/>
    <property type="match status" value="1"/>
</dbReference>
<evidence type="ECO:0000313" key="3">
    <source>
        <dbReference type="EMBL" id="MBO8414129.1"/>
    </source>
</evidence>
<dbReference type="InterPro" id="IPR003156">
    <property type="entry name" value="DHHA1_dom"/>
</dbReference>
<evidence type="ECO:0000313" key="4">
    <source>
        <dbReference type="Proteomes" id="UP000823629"/>
    </source>
</evidence>
<dbReference type="GO" id="GO:0004527">
    <property type="term" value="F:exonuclease activity"/>
    <property type="evidence" value="ECO:0007669"/>
    <property type="project" value="UniProtKB-KW"/>
</dbReference>
<reference evidence="3" key="1">
    <citation type="submission" date="2020-10" db="EMBL/GenBank/DDBJ databases">
        <authorList>
            <person name="Gilroy R."/>
        </authorList>
    </citation>
    <scope>NUCLEOTIDE SEQUENCE</scope>
    <source>
        <strain evidence="3">1748</strain>
    </source>
</reference>
<name>A0A9D9GRQ0_9BACL</name>
<dbReference type="SUPFAM" id="SSF64182">
    <property type="entry name" value="DHH phosphoesterases"/>
    <property type="match status" value="1"/>
</dbReference>
<dbReference type="InterPro" id="IPR051673">
    <property type="entry name" value="SSDNA_exonuclease_RecJ"/>
</dbReference>
<dbReference type="Proteomes" id="UP000823629">
    <property type="component" value="Unassembled WGS sequence"/>
</dbReference>
<dbReference type="Pfam" id="PF01368">
    <property type="entry name" value="DHH"/>
    <property type="match status" value="1"/>
</dbReference>
<organism evidence="3 4">
    <name type="scientific">Candidatus Scatoplasma merdavium</name>
    <dbReference type="NCBI Taxonomy" id="2840932"/>
    <lineage>
        <taxon>Bacteria</taxon>
        <taxon>Bacillati</taxon>
        <taxon>Bacillota</taxon>
        <taxon>Bacilli</taxon>
        <taxon>Bacillales</taxon>
        <taxon>Candidatus Scatoplasma</taxon>
    </lineage>
</organism>
<feature type="domain" description="DHHA1" evidence="2">
    <location>
        <begin position="324"/>
        <end position="407"/>
    </location>
</feature>
<dbReference type="Gene3D" id="3.90.1640.30">
    <property type="match status" value="1"/>
</dbReference>
<gene>
    <name evidence="3" type="ORF">IAC78_01430</name>
</gene>
<feature type="domain" description="DDH" evidence="1">
    <location>
        <begin position="54"/>
        <end position="163"/>
    </location>
</feature>
<dbReference type="AlphaFoldDB" id="A0A9D9GRQ0"/>
<comment type="caution">
    <text evidence="3">The sequence shown here is derived from an EMBL/GenBank/DDBJ whole genome shotgun (WGS) entry which is preliminary data.</text>
</comment>
<dbReference type="InterPro" id="IPR001667">
    <property type="entry name" value="DDH_dom"/>
</dbReference>
<sequence length="515" mass="58821">MTFFQKLLAHYSLSEEEFNERKNAGFSILNPVSHMEGFSSAIELINRGIENKKKFVIYGDYDVDGMTATSIIYLALKQRGIKAGYFIPSRYKQGYGLNVDILREFHKKGYEYLILVDNGISLVEEVKLAKEMGMTVIIIDHHQTQVNIPQADAIIHQFLTGYTSYNISAAFLSMLVYFALVNKQDDYIIALAGIAVISDMMEIKGMNLSLLKRCLEILNQGKYPQFNYLLFNSPVKGEEKVLSSSIAYKIVSPLNSLGRMDIASLNNNGVKFLTEDKLVNIEAYYKFIEDVNFKKKDLLKKYESAPSETISGVSFTYSEDLPIGLIGLLANRKLDENNYLSFALAKQSKDSSVLVGSARSKSNIDLSELIAEFKDRLIKYGGHKNACGFSIKEEDYPQFKRDVVEYLQMKDIQEVKRDYISISEEEINASNISLIYEFEPFGYAFEEPSFTCEIDLSKGNRSKDFKHLFVEINDTQICLFNCPLDVKGKKKLILHPMLNYFNHRYFYKFRGEIAS</sequence>
<dbReference type="Pfam" id="PF02272">
    <property type="entry name" value="DHHA1"/>
    <property type="match status" value="1"/>
</dbReference>
<evidence type="ECO:0000259" key="1">
    <source>
        <dbReference type="Pfam" id="PF01368"/>
    </source>
</evidence>
<protein>
    <submittedName>
        <fullName evidence="3">DHH family phosphoesterase</fullName>
    </submittedName>
</protein>
<reference evidence="3" key="2">
    <citation type="journal article" date="2021" name="PeerJ">
        <title>Extensive microbial diversity within the chicken gut microbiome revealed by metagenomics and culture.</title>
        <authorList>
            <person name="Gilroy R."/>
            <person name="Ravi A."/>
            <person name="Getino M."/>
            <person name="Pursley I."/>
            <person name="Horton D.L."/>
            <person name="Alikhan N.F."/>
            <person name="Baker D."/>
            <person name="Gharbi K."/>
            <person name="Hall N."/>
            <person name="Watson M."/>
            <person name="Adriaenssens E.M."/>
            <person name="Foster-Nyarko E."/>
            <person name="Jarju S."/>
            <person name="Secka A."/>
            <person name="Antonio M."/>
            <person name="Oren A."/>
            <person name="Chaudhuri R.R."/>
            <person name="La Ragione R."/>
            <person name="Hildebrand F."/>
            <person name="Pallen M.J."/>
        </authorList>
    </citation>
    <scope>NUCLEOTIDE SEQUENCE</scope>
    <source>
        <strain evidence="3">1748</strain>
    </source>
</reference>